<evidence type="ECO:0000256" key="7">
    <source>
        <dbReference type="ARBA" id="ARBA00023004"/>
    </source>
</evidence>
<accession>A0A0F9EWI5</accession>
<evidence type="ECO:0000256" key="2">
    <source>
        <dbReference type="ARBA" id="ARBA00009777"/>
    </source>
</evidence>
<feature type="domain" description="Radical SAM core" evidence="10">
    <location>
        <begin position="7"/>
        <end position="287"/>
    </location>
</feature>
<dbReference type="InterPro" id="IPR017896">
    <property type="entry name" value="4Fe4S_Fe-S-bd"/>
</dbReference>
<dbReference type="InterPro" id="IPR040074">
    <property type="entry name" value="BssD/PflA/YjjW"/>
</dbReference>
<evidence type="ECO:0000256" key="1">
    <source>
        <dbReference type="ARBA" id="ARBA00001966"/>
    </source>
</evidence>
<dbReference type="GO" id="GO:0046872">
    <property type="term" value="F:metal ion binding"/>
    <property type="evidence" value="ECO:0007669"/>
    <property type="project" value="UniProtKB-KW"/>
</dbReference>
<keyword evidence="8" id="KW-0411">Iron-sulfur</keyword>
<dbReference type="Pfam" id="PF04055">
    <property type="entry name" value="Radical_SAM"/>
    <property type="match status" value="1"/>
</dbReference>
<sequence length="292" mass="32871">IQRFAIHDGYGIRTLVFLKGCPLTCKWCSNPESQNQKPEIIFYEEKCIHCGACIRNCPFGEGLKDVWPDTLGLCTGCGRCVEECYAEARNLAGRLTRVDEVLDEVLKDRVFYEESGGGLTLGGGEPSFQADFATAILKGAREEKIHTAIETCGVAPWKELKKLLDHTDLLLFDLKHMDTRKHEEGTGVGNEIILQNARSAVEHVKEMILRIPLIPQYNNDSNNLHNLGSFIKNELERLKRVDLLPYHSIGESKSKRLGKKYPLSCVKQLSREEIIEAKLILQSYGLKVKIEG</sequence>
<dbReference type="PROSITE" id="PS51918">
    <property type="entry name" value="RADICAL_SAM"/>
    <property type="match status" value="1"/>
</dbReference>
<dbReference type="PIRSF" id="PIRSF000371">
    <property type="entry name" value="PFL_act_enz"/>
    <property type="match status" value="1"/>
</dbReference>
<dbReference type="InterPro" id="IPR001989">
    <property type="entry name" value="Radical_activat_CS"/>
</dbReference>
<dbReference type="SFLD" id="SFLDS00029">
    <property type="entry name" value="Radical_SAM"/>
    <property type="match status" value="1"/>
</dbReference>
<protein>
    <recommendedName>
        <fullName evidence="12">Radical SAM core domain-containing protein</fullName>
    </recommendedName>
</protein>
<reference evidence="11" key="1">
    <citation type="journal article" date="2015" name="Nature">
        <title>Complex archaea that bridge the gap between prokaryotes and eukaryotes.</title>
        <authorList>
            <person name="Spang A."/>
            <person name="Saw J.H."/>
            <person name="Jorgensen S.L."/>
            <person name="Zaremba-Niedzwiedzka K."/>
            <person name="Martijn J."/>
            <person name="Lind A.E."/>
            <person name="van Eijk R."/>
            <person name="Schleper C."/>
            <person name="Guy L."/>
            <person name="Ettema T.J."/>
        </authorList>
    </citation>
    <scope>NUCLEOTIDE SEQUENCE</scope>
</reference>
<evidence type="ECO:0000256" key="5">
    <source>
        <dbReference type="ARBA" id="ARBA00022723"/>
    </source>
</evidence>
<evidence type="ECO:0000313" key="11">
    <source>
        <dbReference type="EMBL" id="KKL78404.1"/>
    </source>
</evidence>
<dbReference type="Gene3D" id="3.20.20.70">
    <property type="entry name" value="Aldolase class I"/>
    <property type="match status" value="1"/>
</dbReference>
<dbReference type="PROSITE" id="PS01087">
    <property type="entry name" value="RADICAL_ACTIVATING"/>
    <property type="match status" value="1"/>
</dbReference>
<comment type="caution">
    <text evidence="11">The sequence shown here is derived from an EMBL/GenBank/DDBJ whole genome shotgun (WGS) entry which is preliminary data.</text>
</comment>
<proteinExistence type="inferred from homology"/>
<dbReference type="SUPFAM" id="SSF54862">
    <property type="entry name" value="4Fe-4S ferredoxins"/>
    <property type="match status" value="1"/>
</dbReference>
<keyword evidence="4" id="KW-0949">S-adenosyl-L-methionine</keyword>
<dbReference type="SFLD" id="SFLDG01066">
    <property type="entry name" value="organic_radical-activating_enz"/>
    <property type="match status" value="1"/>
</dbReference>
<dbReference type="SUPFAM" id="SSF102114">
    <property type="entry name" value="Radical SAM enzymes"/>
    <property type="match status" value="1"/>
</dbReference>
<dbReference type="PROSITE" id="PS00198">
    <property type="entry name" value="4FE4S_FER_1"/>
    <property type="match status" value="1"/>
</dbReference>
<dbReference type="InterPro" id="IPR013785">
    <property type="entry name" value="Aldolase_TIM"/>
</dbReference>
<feature type="domain" description="4Fe-4S ferredoxin-type" evidence="9">
    <location>
        <begin position="74"/>
        <end position="94"/>
    </location>
</feature>
<evidence type="ECO:0000259" key="10">
    <source>
        <dbReference type="PROSITE" id="PS51918"/>
    </source>
</evidence>
<feature type="non-terminal residue" evidence="11">
    <location>
        <position position="1"/>
    </location>
</feature>
<dbReference type="AlphaFoldDB" id="A0A0F9EWI5"/>
<keyword evidence="6" id="KW-0560">Oxidoreductase</keyword>
<evidence type="ECO:0000256" key="6">
    <source>
        <dbReference type="ARBA" id="ARBA00023002"/>
    </source>
</evidence>
<dbReference type="EMBL" id="LAZR01023469">
    <property type="protein sequence ID" value="KKL78404.1"/>
    <property type="molecule type" value="Genomic_DNA"/>
</dbReference>
<dbReference type="GO" id="GO:0051539">
    <property type="term" value="F:4 iron, 4 sulfur cluster binding"/>
    <property type="evidence" value="ECO:0007669"/>
    <property type="project" value="UniProtKB-KW"/>
</dbReference>
<keyword evidence="7" id="KW-0408">Iron</keyword>
<dbReference type="InterPro" id="IPR017900">
    <property type="entry name" value="4Fe4S_Fe_S_CS"/>
</dbReference>
<dbReference type="InterPro" id="IPR007197">
    <property type="entry name" value="rSAM"/>
</dbReference>
<evidence type="ECO:0000259" key="9">
    <source>
        <dbReference type="PROSITE" id="PS51379"/>
    </source>
</evidence>
<dbReference type="InterPro" id="IPR034457">
    <property type="entry name" value="Organic_radical-activating"/>
</dbReference>
<dbReference type="InterPro" id="IPR058240">
    <property type="entry name" value="rSAM_sf"/>
</dbReference>
<organism evidence="11">
    <name type="scientific">marine sediment metagenome</name>
    <dbReference type="NCBI Taxonomy" id="412755"/>
    <lineage>
        <taxon>unclassified sequences</taxon>
        <taxon>metagenomes</taxon>
        <taxon>ecological metagenomes</taxon>
    </lineage>
</organism>
<comment type="cofactor">
    <cofactor evidence="1">
        <name>[4Fe-4S] cluster</name>
        <dbReference type="ChEBI" id="CHEBI:49883"/>
    </cofactor>
</comment>
<evidence type="ECO:0008006" key="12">
    <source>
        <dbReference type="Google" id="ProtNLM"/>
    </source>
</evidence>
<gene>
    <name evidence="11" type="ORF">LCGC14_2025200</name>
</gene>
<evidence type="ECO:0000256" key="8">
    <source>
        <dbReference type="ARBA" id="ARBA00023014"/>
    </source>
</evidence>
<dbReference type="PROSITE" id="PS51379">
    <property type="entry name" value="4FE4S_FER_2"/>
    <property type="match status" value="2"/>
</dbReference>
<dbReference type="PANTHER" id="PTHR30352">
    <property type="entry name" value="PYRUVATE FORMATE-LYASE-ACTIVATING ENZYME"/>
    <property type="match status" value="1"/>
</dbReference>
<name>A0A0F9EWI5_9ZZZZ</name>
<keyword evidence="5" id="KW-0479">Metal-binding</keyword>
<evidence type="ECO:0000256" key="3">
    <source>
        <dbReference type="ARBA" id="ARBA00022485"/>
    </source>
</evidence>
<dbReference type="NCBIfam" id="TIGR02494">
    <property type="entry name" value="PFLE_PFLC"/>
    <property type="match status" value="1"/>
</dbReference>
<dbReference type="SFLD" id="SFLDG01118">
    <property type="entry name" value="activating_enzymes__group_2"/>
    <property type="match status" value="1"/>
</dbReference>
<dbReference type="InterPro" id="IPR012839">
    <property type="entry name" value="Organic_radical_activase"/>
</dbReference>
<comment type="similarity">
    <text evidence="2">Belongs to the organic radical-activating enzymes family.</text>
</comment>
<feature type="domain" description="4Fe-4S ferredoxin-type" evidence="9">
    <location>
        <begin position="38"/>
        <end position="69"/>
    </location>
</feature>
<dbReference type="Pfam" id="PF00037">
    <property type="entry name" value="Fer4"/>
    <property type="match status" value="1"/>
</dbReference>
<dbReference type="PANTHER" id="PTHR30352:SF4">
    <property type="entry name" value="PYRUVATE FORMATE-LYASE 2-ACTIVATING ENZYME"/>
    <property type="match status" value="1"/>
</dbReference>
<evidence type="ECO:0000256" key="4">
    <source>
        <dbReference type="ARBA" id="ARBA00022691"/>
    </source>
</evidence>
<keyword evidence="3" id="KW-0004">4Fe-4S</keyword>
<dbReference type="GO" id="GO:0016491">
    <property type="term" value="F:oxidoreductase activity"/>
    <property type="evidence" value="ECO:0007669"/>
    <property type="project" value="UniProtKB-KW"/>
</dbReference>